<organism evidence="4">
    <name type="scientific">Suhomyces bokatorum</name>
    <dbReference type="NCBI Taxonomy" id="246048"/>
    <lineage>
        <taxon>Eukaryota</taxon>
        <taxon>Fungi</taxon>
        <taxon>Dikarya</taxon>
        <taxon>Ascomycota</taxon>
        <taxon>Saccharomycotina</taxon>
        <taxon>Pichiomycetes</taxon>
        <taxon>Debaryomycetaceae</taxon>
        <taxon>Suhomyces</taxon>
    </lineage>
</organism>
<evidence type="ECO:0000256" key="2">
    <source>
        <dbReference type="RuleBase" id="RU000682"/>
    </source>
</evidence>
<dbReference type="SUPFAM" id="SSF46689">
    <property type="entry name" value="Homeodomain-like"/>
    <property type="match status" value="1"/>
</dbReference>
<evidence type="ECO:0000313" key="4">
    <source>
        <dbReference type="EMBL" id="AZQ56726.1"/>
    </source>
</evidence>
<sequence>MTNLLEFLNYTESNLKISSEKAKTYPNIDWEEIRLQIEGVFENLENYLFNKVLLEEEENQTLQQILSLVALIKYVCEERLHQIQAYKVSVDEFNFDFKNPKGNRFSNEQVQIMAEWYNVNIEHPYLNTSSMEDLRIRTGLTRVQVRDWMSYKRRKQKSKFISNELESYFTNN</sequence>
<dbReference type="InterPro" id="IPR009057">
    <property type="entry name" value="Homeodomain-like_sf"/>
</dbReference>
<evidence type="ECO:0000259" key="3">
    <source>
        <dbReference type="PROSITE" id="PS50071"/>
    </source>
</evidence>
<dbReference type="CDD" id="cd00086">
    <property type="entry name" value="homeodomain"/>
    <property type="match status" value="1"/>
</dbReference>
<keyword evidence="1 2" id="KW-0371">Homeobox</keyword>
<evidence type="ECO:0000256" key="1">
    <source>
        <dbReference type="PROSITE-ProRule" id="PRU00108"/>
    </source>
</evidence>
<dbReference type="InterPro" id="IPR001356">
    <property type="entry name" value="HD"/>
</dbReference>
<comment type="subcellular location">
    <subcellularLocation>
        <location evidence="1 2">Nucleus</location>
    </subcellularLocation>
</comment>
<feature type="domain" description="Homeobox" evidence="3">
    <location>
        <begin position="96"/>
        <end position="159"/>
    </location>
</feature>
<feature type="DNA-binding region" description="Homeobox" evidence="1">
    <location>
        <begin position="98"/>
        <end position="160"/>
    </location>
</feature>
<dbReference type="GO" id="GO:0005634">
    <property type="term" value="C:nucleus"/>
    <property type="evidence" value="ECO:0007669"/>
    <property type="project" value="UniProtKB-SubCell"/>
</dbReference>
<keyword evidence="1 2" id="KW-0238">DNA-binding</keyword>
<dbReference type="SMART" id="SM00389">
    <property type="entry name" value="HOX"/>
    <property type="match status" value="1"/>
</dbReference>
<protein>
    <submittedName>
        <fullName evidence="4">MAT homeobox alpha 2 protein</fullName>
    </submittedName>
</protein>
<keyword evidence="1 2" id="KW-0539">Nucleus</keyword>
<dbReference type="GO" id="GO:0003677">
    <property type="term" value="F:DNA binding"/>
    <property type="evidence" value="ECO:0007669"/>
    <property type="project" value="UniProtKB-UniRule"/>
</dbReference>
<proteinExistence type="predicted"/>
<name>A0A3Q9FFK7_9ASCO</name>
<dbReference type="Pfam" id="PF00046">
    <property type="entry name" value="Homeodomain"/>
    <property type="match status" value="1"/>
</dbReference>
<dbReference type="EMBL" id="MH707286">
    <property type="protein sequence ID" value="AZQ56726.1"/>
    <property type="molecule type" value="Genomic_DNA"/>
</dbReference>
<dbReference type="PROSITE" id="PS50071">
    <property type="entry name" value="HOMEOBOX_2"/>
    <property type="match status" value="1"/>
</dbReference>
<dbReference type="AlphaFoldDB" id="A0A3Q9FFK7"/>
<accession>A0A3Q9FFK7</accession>
<reference evidence="4" key="1">
    <citation type="journal article" date="2018" name="FEMS Yeast Res.">
        <title>The Suhomyces clade: from single isolate to multiple species to disintegrating sex loci.</title>
        <authorList>
            <person name="Kijpornyongpan T."/>
            <person name="Urbina H."/>
            <person name="Suh S.O."/>
            <person name="Luangsa-Ard J."/>
            <person name="Aime M."/>
            <person name="Blackwell M."/>
        </authorList>
    </citation>
    <scope>NUCLEOTIDE SEQUENCE</scope>
    <source>
        <strain evidence="4">BG02-7-14-001B-1-1</strain>
    </source>
</reference>
<dbReference type="Gene3D" id="1.10.10.60">
    <property type="entry name" value="Homeodomain-like"/>
    <property type="match status" value="1"/>
</dbReference>